<dbReference type="Pfam" id="PF00004">
    <property type="entry name" value="AAA"/>
    <property type="match status" value="1"/>
</dbReference>
<name>A0A9P9WZH7_9PEZI</name>
<protein>
    <submittedName>
        <fullName evidence="5">Mitochondrial chaperone bcs1</fullName>
    </submittedName>
</protein>
<dbReference type="InterPro" id="IPR003593">
    <property type="entry name" value="AAA+_ATPase"/>
</dbReference>
<evidence type="ECO:0000313" key="6">
    <source>
        <dbReference type="Proteomes" id="UP001056436"/>
    </source>
</evidence>
<dbReference type="AlphaFoldDB" id="A0A9P9WZH7"/>
<dbReference type="Gene3D" id="3.40.50.300">
    <property type="entry name" value="P-loop containing nucleotide triphosphate hydrolases"/>
    <property type="match status" value="1"/>
</dbReference>
<comment type="caution">
    <text evidence="5">The sequence shown here is derived from an EMBL/GenBank/DDBJ whole genome shotgun (WGS) entry which is preliminary data.</text>
</comment>
<dbReference type="GO" id="GO:0016887">
    <property type="term" value="F:ATP hydrolysis activity"/>
    <property type="evidence" value="ECO:0007669"/>
    <property type="project" value="InterPro"/>
</dbReference>
<dbReference type="GO" id="GO:0005524">
    <property type="term" value="F:ATP binding"/>
    <property type="evidence" value="ECO:0007669"/>
    <property type="project" value="UniProtKB-KW"/>
</dbReference>
<proteinExistence type="inferred from homology"/>
<dbReference type="PANTHER" id="PTHR23070">
    <property type="entry name" value="BCS1 AAA-TYPE ATPASE"/>
    <property type="match status" value="1"/>
</dbReference>
<dbReference type="Pfam" id="PF25426">
    <property type="entry name" value="AAA_lid_BCS1"/>
    <property type="match status" value="1"/>
</dbReference>
<evidence type="ECO:0000256" key="3">
    <source>
        <dbReference type="ARBA" id="ARBA00022840"/>
    </source>
</evidence>
<dbReference type="InterPro" id="IPR057495">
    <property type="entry name" value="AAA_lid_BCS1"/>
</dbReference>
<dbReference type="InterPro" id="IPR027417">
    <property type="entry name" value="P-loop_NTPase"/>
</dbReference>
<evidence type="ECO:0000256" key="1">
    <source>
        <dbReference type="ARBA" id="ARBA00007448"/>
    </source>
</evidence>
<organism evidence="5 6">
    <name type="scientific">Colletotrichum abscissum</name>
    <dbReference type="NCBI Taxonomy" id="1671311"/>
    <lineage>
        <taxon>Eukaryota</taxon>
        <taxon>Fungi</taxon>
        <taxon>Dikarya</taxon>
        <taxon>Ascomycota</taxon>
        <taxon>Pezizomycotina</taxon>
        <taxon>Sordariomycetes</taxon>
        <taxon>Hypocreomycetidae</taxon>
        <taxon>Glomerellales</taxon>
        <taxon>Glomerellaceae</taxon>
        <taxon>Colletotrichum</taxon>
        <taxon>Colletotrichum acutatum species complex</taxon>
    </lineage>
</organism>
<sequence length="218" mass="24314">MRRKLLEDLDSFLQPSMTAWHKARGIPYRRGYFFHGPPGTGKTSVSMALGTHFHLPIYRFSLGSIEMNDDCLAELFDSIPTRCLLLFEDIDTSGVVNRQASPTEGRGGITLSGLLNLIDGVGAPEGRILIMITNYPGTLDKALVRHGRIDTMCHFPKADKDCAKFLFHSLISTKEKMEQMTKHFAKAIPNKECSPTKLQSYLINARGSPQEALDEVDE</sequence>
<dbReference type="OrthoDB" id="10251412at2759"/>
<reference evidence="5" key="1">
    <citation type="submission" date="2019-01" db="EMBL/GenBank/DDBJ databases">
        <title>Colletotrichum abscissum LGMF1257.</title>
        <authorList>
            <person name="Baroncelli R."/>
        </authorList>
    </citation>
    <scope>NUCLEOTIDE SEQUENCE</scope>
    <source>
        <strain evidence="5">Ca142</strain>
    </source>
</reference>
<keyword evidence="3" id="KW-0067">ATP-binding</keyword>
<dbReference type="InterPro" id="IPR050747">
    <property type="entry name" value="Mitochondrial_chaperone_BCS1"/>
</dbReference>
<evidence type="ECO:0000256" key="2">
    <source>
        <dbReference type="ARBA" id="ARBA00022741"/>
    </source>
</evidence>
<keyword evidence="2" id="KW-0547">Nucleotide-binding</keyword>
<dbReference type="Proteomes" id="UP001056436">
    <property type="component" value="Unassembled WGS sequence"/>
</dbReference>
<dbReference type="EMBL" id="SDAQ01000284">
    <property type="protein sequence ID" value="KAI3527846.1"/>
    <property type="molecule type" value="Genomic_DNA"/>
</dbReference>
<gene>
    <name evidence="5" type="ORF">CABS02_15270</name>
</gene>
<keyword evidence="6" id="KW-1185">Reference proteome</keyword>
<accession>A0A9P9WZH7</accession>
<feature type="domain" description="AAA+ ATPase" evidence="4">
    <location>
        <begin position="28"/>
        <end position="159"/>
    </location>
</feature>
<evidence type="ECO:0000313" key="5">
    <source>
        <dbReference type="EMBL" id="KAI3527846.1"/>
    </source>
</evidence>
<dbReference type="InterPro" id="IPR003959">
    <property type="entry name" value="ATPase_AAA_core"/>
</dbReference>
<comment type="similarity">
    <text evidence="1">Belongs to the AAA ATPase family. BCS1 subfamily.</text>
</comment>
<dbReference type="SUPFAM" id="SSF52540">
    <property type="entry name" value="P-loop containing nucleoside triphosphate hydrolases"/>
    <property type="match status" value="1"/>
</dbReference>
<dbReference type="SMART" id="SM00382">
    <property type="entry name" value="AAA"/>
    <property type="match status" value="1"/>
</dbReference>
<evidence type="ECO:0000259" key="4">
    <source>
        <dbReference type="SMART" id="SM00382"/>
    </source>
</evidence>